<evidence type="ECO:0000313" key="2">
    <source>
        <dbReference type="EMBL" id="SMO41023.1"/>
    </source>
</evidence>
<evidence type="ECO:0008006" key="4">
    <source>
        <dbReference type="Google" id="ProtNLM"/>
    </source>
</evidence>
<dbReference type="InterPro" id="IPR046291">
    <property type="entry name" value="DUF6328"/>
</dbReference>
<proteinExistence type="predicted"/>
<name>A0A521B1P0_9ACTN</name>
<accession>A0A521B1P0</accession>
<dbReference type="Pfam" id="PF19853">
    <property type="entry name" value="DUF6328"/>
    <property type="match status" value="1"/>
</dbReference>
<evidence type="ECO:0000256" key="1">
    <source>
        <dbReference type="SAM" id="Phobius"/>
    </source>
</evidence>
<protein>
    <recommendedName>
        <fullName evidence="4">Sodium:proton antiporter</fullName>
    </recommendedName>
</protein>
<organism evidence="2 3">
    <name type="scientific">Geodermatophilus aquaeductus</name>
    <dbReference type="NCBI Taxonomy" id="1564161"/>
    <lineage>
        <taxon>Bacteria</taxon>
        <taxon>Bacillati</taxon>
        <taxon>Actinomycetota</taxon>
        <taxon>Actinomycetes</taxon>
        <taxon>Geodermatophilales</taxon>
        <taxon>Geodermatophilaceae</taxon>
        <taxon>Geodermatophilus</taxon>
    </lineage>
</organism>
<feature type="transmembrane region" description="Helical" evidence="1">
    <location>
        <begin position="120"/>
        <end position="140"/>
    </location>
</feature>
<evidence type="ECO:0000313" key="3">
    <source>
        <dbReference type="Proteomes" id="UP000317484"/>
    </source>
</evidence>
<keyword evidence="3" id="KW-1185">Reference proteome</keyword>
<gene>
    <name evidence="2" type="ORF">SAMN06273567_101494</name>
</gene>
<feature type="transmembrane region" description="Helical" evidence="1">
    <location>
        <begin position="46"/>
        <end position="65"/>
    </location>
</feature>
<reference evidence="2 3" key="1">
    <citation type="submission" date="2017-05" db="EMBL/GenBank/DDBJ databases">
        <authorList>
            <person name="Varghese N."/>
            <person name="Submissions S."/>
        </authorList>
    </citation>
    <scope>NUCLEOTIDE SEQUENCE [LARGE SCALE GENOMIC DNA]</scope>
    <source>
        <strain evidence="2 3">DSM 46834</strain>
    </source>
</reference>
<keyword evidence="1" id="KW-0472">Membrane</keyword>
<dbReference type="EMBL" id="FXTJ01000001">
    <property type="protein sequence ID" value="SMO41023.1"/>
    <property type="molecule type" value="Genomic_DNA"/>
</dbReference>
<sequence>MDRASARTGRRTGRPDLSAAHRTARARGETLDQVLDRNLAELLQELRVAITGVQVLFAFLLGLAFTQRFAELDDLQLTVYTVTLLATALATVVLIAPVSFHRLVFRRRRKAVLIAVADRLLLVGLALLVLAISTGVLLILDVVLGRTAGVVGGALVLLIGVLTWYGLPLWVRWDDSGVQPDPDDDEGRPAD</sequence>
<feature type="transmembrane region" description="Helical" evidence="1">
    <location>
        <begin position="146"/>
        <end position="167"/>
    </location>
</feature>
<dbReference type="Proteomes" id="UP000317484">
    <property type="component" value="Unassembled WGS sequence"/>
</dbReference>
<dbReference type="AlphaFoldDB" id="A0A521B1P0"/>
<feature type="transmembrane region" description="Helical" evidence="1">
    <location>
        <begin position="77"/>
        <end position="100"/>
    </location>
</feature>
<keyword evidence="1" id="KW-1133">Transmembrane helix</keyword>
<keyword evidence="1" id="KW-0812">Transmembrane</keyword>